<accession>A0A7R8AI31</accession>
<dbReference type="PANTHER" id="PTHR47171:SF1">
    <property type="entry name" value="ZN(II)2CYS6 TRANSCRIPTION FACTOR (EUROFUNG)"/>
    <property type="match status" value="1"/>
</dbReference>
<dbReference type="PANTHER" id="PTHR47171">
    <property type="entry name" value="FARA-RELATED"/>
    <property type="match status" value="1"/>
</dbReference>
<feature type="compositionally biased region" description="Polar residues" evidence="7">
    <location>
        <begin position="1"/>
        <end position="16"/>
    </location>
</feature>
<feature type="region of interest" description="Disordered" evidence="7">
    <location>
        <begin position="64"/>
        <end position="135"/>
    </location>
</feature>
<dbReference type="Proteomes" id="UP000654913">
    <property type="component" value="Chromosome 2"/>
</dbReference>
<dbReference type="Pfam" id="PF00172">
    <property type="entry name" value="Zn_clus"/>
    <property type="match status" value="1"/>
</dbReference>
<evidence type="ECO:0000259" key="8">
    <source>
        <dbReference type="PROSITE" id="PS50048"/>
    </source>
</evidence>
<feature type="region of interest" description="Disordered" evidence="7">
    <location>
        <begin position="1"/>
        <end position="22"/>
    </location>
</feature>
<dbReference type="OrthoDB" id="5121955at2759"/>
<feature type="domain" description="Zn(2)-C6 fungal-type" evidence="8">
    <location>
        <begin position="24"/>
        <end position="55"/>
    </location>
</feature>
<keyword evidence="4" id="KW-0238">DNA-binding</keyword>
<dbReference type="InterPro" id="IPR036864">
    <property type="entry name" value="Zn2-C6_fun-type_DNA-bd_sf"/>
</dbReference>
<keyword evidence="1" id="KW-0479">Metal-binding</keyword>
<gene>
    <name evidence="9" type="ORF">APUU_20093S</name>
</gene>
<dbReference type="Pfam" id="PF04082">
    <property type="entry name" value="Fungal_trans"/>
    <property type="match status" value="1"/>
</dbReference>
<sequence>MSDQAKTPNSDPSAKSTPGRAKLACKACNARRVKCDAGSEQPCWHCRIRNTPCELIESKRGKYVRKKKQLGRGQRSQPESPSSAILNPDISNSTTSTLNIASNNSLESNDMHGRPGHYQTDHAPQSQSQGSDAHLGPDACLTYTIEVDYTQRSGSTERLKVHYPIPAPVADRSTFHHGPGAELVSLEDALSMPPRHIADGLIRAFFELVHPAYPVFDRKRFTTLYRQGKASPLVLQTIFFMGFTVGPDSLIQESGYSSRTMARKTHYLRAKLLYDIDYDTDRLNVAASLLIIGFWWFGPEDQKENCYWVGCASQVAQSLGMHRSASQSGMSQAERSLRKRIWWSIYTRDRHVAAAFGQPCRIRDEDCDVEALAEDDFLFDGDCDESLVPLQQDFHLSYVREMSKLAVILGDILIGEFSPRRPALDKYETGNLAQRLAEWESRLPDTLRRASPDGSLGAWFWASMLYIPYHNYHILLFRPRAIENLSPAEAERDIRARTAADSITRLAEDLLTTCTIRSAQIHLLPALFGALSVHTIVICRKDAIRRKLAENKSRQCLLALSELSISWPVRIWFARAFVNLMRRLTGRGGSIINVSSSIVRNHSNPAFERVGNSDSQHGAIDQSSHGFTANPILPNFPGVSEPSAYTGDSNESYNTHHYAPQMSDQLMYDSFLAGYLDNTFDPDLLLYNSLEPMLPLSLGNPPDTERSDFPDS</sequence>
<keyword evidence="2" id="KW-0862">Zinc</keyword>
<protein>
    <recommendedName>
        <fullName evidence="8">Zn(2)-C6 fungal-type domain-containing protein</fullName>
    </recommendedName>
</protein>
<dbReference type="GO" id="GO:0008270">
    <property type="term" value="F:zinc ion binding"/>
    <property type="evidence" value="ECO:0007669"/>
    <property type="project" value="InterPro"/>
</dbReference>
<dbReference type="GO" id="GO:0000981">
    <property type="term" value="F:DNA-binding transcription factor activity, RNA polymerase II-specific"/>
    <property type="evidence" value="ECO:0007669"/>
    <property type="project" value="InterPro"/>
</dbReference>
<evidence type="ECO:0000256" key="7">
    <source>
        <dbReference type="SAM" id="MobiDB-lite"/>
    </source>
</evidence>
<dbReference type="GeneID" id="64969666"/>
<dbReference type="SMART" id="SM00066">
    <property type="entry name" value="GAL4"/>
    <property type="match status" value="1"/>
</dbReference>
<dbReference type="InterPro" id="IPR007219">
    <property type="entry name" value="XnlR_reg_dom"/>
</dbReference>
<feature type="compositionally biased region" description="Polar residues" evidence="7">
    <location>
        <begin position="122"/>
        <end position="131"/>
    </location>
</feature>
<name>A0A7R8AI31_9EURO</name>
<keyword evidence="10" id="KW-1185">Reference proteome</keyword>
<reference evidence="9" key="2">
    <citation type="submission" date="2021-02" db="EMBL/GenBank/DDBJ databases">
        <title>Aspergillus puulaauensis MK2 genome sequence.</title>
        <authorList>
            <person name="Futagami T."/>
            <person name="Mori K."/>
            <person name="Kadooka C."/>
            <person name="Tanaka T."/>
        </authorList>
    </citation>
    <scope>NUCLEOTIDE SEQUENCE</scope>
    <source>
        <strain evidence="9">MK2</strain>
    </source>
</reference>
<dbReference type="Gene3D" id="4.10.240.10">
    <property type="entry name" value="Zn(2)-C6 fungal-type DNA-binding domain"/>
    <property type="match status" value="1"/>
</dbReference>
<dbReference type="PROSITE" id="PS50048">
    <property type="entry name" value="ZN2_CY6_FUNGAL_2"/>
    <property type="match status" value="1"/>
</dbReference>
<dbReference type="GO" id="GO:0003677">
    <property type="term" value="F:DNA binding"/>
    <property type="evidence" value="ECO:0007669"/>
    <property type="project" value="UniProtKB-KW"/>
</dbReference>
<evidence type="ECO:0000256" key="4">
    <source>
        <dbReference type="ARBA" id="ARBA00023125"/>
    </source>
</evidence>
<keyword evidence="5" id="KW-0804">Transcription</keyword>
<evidence type="ECO:0000313" key="9">
    <source>
        <dbReference type="EMBL" id="BCS19661.1"/>
    </source>
</evidence>
<proteinExistence type="predicted"/>
<evidence type="ECO:0000256" key="1">
    <source>
        <dbReference type="ARBA" id="ARBA00022723"/>
    </source>
</evidence>
<evidence type="ECO:0000256" key="3">
    <source>
        <dbReference type="ARBA" id="ARBA00023015"/>
    </source>
</evidence>
<dbReference type="CDD" id="cd12148">
    <property type="entry name" value="fungal_TF_MHR"/>
    <property type="match status" value="1"/>
</dbReference>
<feature type="compositionally biased region" description="Polar residues" evidence="7">
    <location>
        <begin position="74"/>
        <end position="108"/>
    </location>
</feature>
<dbReference type="InterPro" id="IPR001138">
    <property type="entry name" value="Zn2Cys6_DnaBD"/>
</dbReference>
<organism evidence="9 10">
    <name type="scientific">Aspergillus puulaauensis</name>
    <dbReference type="NCBI Taxonomy" id="1220207"/>
    <lineage>
        <taxon>Eukaryota</taxon>
        <taxon>Fungi</taxon>
        <taxon>Dikarya</taxon>
        <taxon>Ascomycota</taxon>
        <taxon>Pezizomycotina</taxon>
        <taxon>Eurotiomycetes</taxon>
        <taxon>Eurotiomycetidae</taxon>
        <taxon>Eurotiales</taxon>
        <taxon>Aspergillaceae</taxon>
        <taxon>Aspergillus</taxon>
    </lineage>
</organism>
<dbReference type="GO" id="GO:0006351">
    <property type="term" value="P:DNA-templated transcription"/>
    <property type="evidence" value="ECO:0007669"/>
    <property type="project" value="InterPro"/>
</dbReference>
<evidence type="ECO:0000256" key="2">
    <source>
        <dbReference type="ARBA" id="ARBA00022833"/>
    </source>
</evidence>
<dbReference type="SMART" id="SM00906">
    <property type="entry name" value="Fungal_trans"/>
    <property type="match status" value="1"/>
</dbReference>
<reference evidence="9" key="1">
    <citation type="submission" date="2021-01" db="EMBL/GenBank/DDBJ databases">
        <authorList>
            <consortium name="Aspergillus puulaauensis MK2 genome sequencing consortium"/>
            <person name="Kazuki M."/>
            <person name="Futagami T."/>
        </authorList>
    </citation>
    <scope>NUCLEOTIDE SEQUENCE</scope>
    <source>
        <strain evidence="9">MK2</strain>
    </source>
</reference>
<evidence type="ECO:0000313" key="10">
    <source>
        <dbReference type="Proteomes" id="UP000654913"/>
    </source>
</evidence>
<dbReference type="KEGG" id="apuu:APUU_20093S"/>
<dbReference type="InterPro" id="IPR052073">
    <property type="entry name" value="Amide_Lactam_Regulators"/>
</dbReference>
<dbReference type="RefSeq" id="XP_041551855.1">
    <property type="nucleotide sequence ID" value="XM_041698695.1"/>
</dbReference>
<dbReference type="SUPFAM" id="SSF57701">
    <property type="entry name" value="Zn2/Cys6 DNA-binding domain"/>
    <property type="match status" value="1"/>
</dbReference>
<dbReference type="AlphaFoldDB" id="A0A7R8AI31"/>
<evidence type="ECO:0000256" key="5">
    <source>
        <dbReference type="ARBA" id="ARBA00023163"/>
    </source>
</evidence>
<keyword evidence="6" id="KW-0539">Nucleus</keyword>
<evidence type="ECO:0000256" key="6">
    <source>
        <dbReference type="ARBA" id="ARBA00023242"/>
    </source>
</evidence>
<keyword evidence="3" id="KW-0805">Transcription regulation</keyword>
<dbReference type="EMBL" id="AP024444">
    <property type="protein sequence ID" value="BCS19661.1"/>
    <property type="molecule type" value="Genomic_DNA"/>
</dbReference>